<dbReference type="Gene3D" id="3.30.40.10">
    <property type="entry name" value="Zinc/RING finger domain, C3HC4 (zinc finger)"/>
    <property type="match status" value="1"/>
</dbReference>
<evidence type="ECO:0000313" key="5">
    <source>
        <dbReference type="Proteomes" id="UP000663860"/>
    </source>
</evidence>
<dbReference type="CDD" id="cd16655">
    <property type="entry name" value="RING-Ubox_WDSUB1-like"/>
    <property type="match status" value="1"/>
</dbReference>
<dbReference type="Proteomes" id="UP000663860">
    <property type="component" value="Unassembled WGS sequence"/>
</dbReference>
<comment type="caution">
    <text evidence="4">The sequence shown here is derived from an EMBL/GenBank/DDBJ whole genome shotgun (WGS) entry which is preliminary data.</text>
</comment>
<keyword evidence="2" id="KW-0812">Transmembrane</keyword>
<feature type="transmembrane region" description="Helical" evidence="2">
    <location>
        <begin position="126"/>
        <end position="147"/>
    </location>
</feature>
<evidence type="ECO:0000256" key="1">
    <source>
        <dbReference type="SAM" id="MobiDB-lite"/>
    </source>
</evidence>
<evidence type="ECO:0000313" key="4">
    <source>
        <dbReference type="EMBL" id="CAF0979343.1"/>
    </source>
</evidence>
<feature type="region of interest" description="Disordered" evidence="1">
    <location>
        <begin position="283"/>
        <end position="310"/>
    </location>
</feature>
<feature type="compositionally biased region" description="Low complexity" evidence="1">
    <location>
        <begin position="283"/>
        <end position="292"/>
    </location>
</feature>
<organism evidence="4 5">
    <name type="scientific">Adineta steineri</name>
    <dbReference type="NCBI Taxonomy" id="433720"/>
    <lineage>
        <taxon>Eukaryota</taxon>
        <taxon>Metazoa</taxon>
        <taxon>Spiralia</taxon>
        <taxon>Gnathifera</taxon>
        <taxon>Rotifera</taxon>
        <taxon>Eurotatoria</taxon>
        <taxon>Bdelloidea</taxon>
        <taxon>Adinetida</taxon>
        <taxon>Adinetidae</taxon>
        <taxon>Adineta</taxon>
    </lineage>
</organism>
<name>A0A814FC80_9BILA</name>
<dbReference type="SUPFAM" id="SSF57850">
    <property type="entry name" value="RING/U-box"/>
    <property type="match status" value="1"/>
</dbReference>
<gene>
    <name evidence="4" type="ORF">IZO911_LOCUS16484</name>
</gene>
<dbReference type="Pfam" id="PF04564">
    <property type="entry name" value="U-box"/>
    <property type="match status" value="1"/>
</dbReference>
<keyword evidence="2" id="KW-0472">Membrane</keyword>
<keyword evidence="2" id="KW-1133">Transmembrane helix</keyword>
<dbReference type="InterPro" id="IPR003613">
    <property type="entry name" value="Ubox_domain"/>
</dbReference>
<dbReference type="EMBL" id="CAJNOE010000148">
    <property type="protein sequence ID" value="CAF0979343.1"/>
    <property type="molecule type" value="Genomic_DNA"/>
</dbReference>
<dbReference type="AlphaFoldDB" id="A0A814FC80"/>
<proteinExistence type="predicted"/>
<evidence type="ECO:0000259" key="3">
    <source>
        <dbReference type="PROSITE" id="PS51698"/>
    </source>
</evidence>
<sequence length="310" mass="34774">MQAAPQNRPEEYDLVCPITLRVFRDPVTAADGHTYERQAIVRWIKEHGTSPLTRQPLNIDDLMPDYDVKDIIDRRPSLTASIDVHDESMANRNQRITPVNNKVLITKRNTCHVLHEGLCCRRRCCILIMILSAIVLLACALTAGLFMKKFPVYITSKHSSEFTTISPFYCRVACVQGNFYYEAAIVNVTTSGNYQFSSNSHIDTYGYIYINSFDPSNPYRNLLTENNDSGAKKQFKLKVHLQSGTKYVLVATTNSPNVTGSFSIIASGPTSVSFPLTTTLSSTTRKTTTTKKTTTRKTKATKQTSENSIY</sequence>
<dbReference type="PROSITE" id="PS51698">
    <property type="entry name" value="U_BOX"/>
    <property type="match status" value="1"/>
</dbReference>
<dbReference type="PANTHER" id="PTHR46573">
    <property type="entry name" value="WD REPEAT, SAM AND U-BOX DOMAIN-CONTAINING PROTEIN 1"/>
    <property type="match status" value="1"/>
</dbReference>
<dbReference type="PANTHER" id="PTHR46573:SF1">
    <property type="entry name" value="WD REPEAT, SAM AND U-BOX DOMAIN-CONTAINING PROTEIN 1"/>
    <property type="match status" value="1"/>
</dbReference>
<feature type="domain" description="U-box" evidence="3">
    <location>
        <begin position="9"/>
        <end position="82"/>
    </location>
</feature>
<evidence type="ECO:0000256" key="2">
    <source>
        <dbReference type="SAM" id="Phobius"/>
    </source>
</evidence>
<dbReference type="InterPro" id="IPR013083">
    <property type="entry name" value="Znf_RING/FYVE/PHD"/>
</dbReference>
<dbReference type="SMART" id="SM00504">
    <property type="entry name" value="Ubox"/>
    <property type="match status" value="1"/>
</dbReference>
<accession>A0A814FC80</accession>
<dbReference type="InterPro" id="IPR052085">
    <property type="entry name" value="WD-SAM-U-box"/>
</dbReference>
<protein>
    <recommendedName>
        <fullName evidence="3">U-box domain-containing protein</fullName>
    </recommendedName>
</protein>
<reference evidence="4" key="1">
    <citation type="submission" date="2021-02" db="EMBL/GenBank/DDBJ databases">
        <authorList>
            <person name="Nowell W R."/>
        </authorList>
    </citation>
    <scope>NUCLEOTIDE SEQUENCE</scope>
</reference>
<dbReference type="GO" id="GO:0016567">
    <property type="term" value="P:protein ubiquitination"/>
    <property type="evidence" value="ECO:0007669"/>
    <property type="project" value="InterPro"/>
</dbReference>
<dbReference type="GO" id="GO:0004842">
    <property type="term" value="F:ubiquitin-protein transferase activity"/>
    <property type="evidence" value="ECO:0007669"/>
    <property type="project" value="InterPro"/>
</dbReference>